<dbReference type="InterPro" id="IPR036071">
    <property type="entry name" value="AMMECR1_dom_sf"/>
</dbReference>
<dbReference type="InterPro" id="IPR023473">
    <property type="entry name" value="AMMECR1"/>
</dbReference>
<dbReference type="InterPro" id="IPR027623">
    <property type="entry name" value="AmmeMemoSam_A"/>
</dbReference>
<dbReference type="NCBIfam" id="TIGR00296">
    <property type="entry name" value="TIGR00296 family protein"/>
    <property type="match status" value="1"/>
</dbReference>
<dbReference type="InterPro" id="IPR027485">
    <property type="entry name" value="AMMECR1_N"/>
</dbReference>
<organism evidence="3 4">
    <name type="scientific">candidate division MSBL1 archaeon SCGC-AAA261F19</name>
    <dbReference type="NCBI Taxonomy" id="1698275"/>
    <lineage>
        <taxon>Archaea</taxon>
        <taxon>Methanobacteriati</taxon>
        <taxon>Methanobacteriota</taxon>
        <taxon>candidate division MSBL1</taxon>
    </lineage>
</organism>
<keyword evidence="4" id="KW-1185">Reference proteome</keyword>
<proteinExistence type="inferred from homology"/>
<dbReference type="PANTHER" id="PTHR13016">
    <property type="entry name" value="AMMECR1 HOMOLOG"/>
    <property type="match status" value="1"/>
</dbReference>
<comment type="caution">
    <text evidence="3">The sequence shown here is derived from an EMBL/GenBank/DDBJ whole genome shotgun (WGS) entry which is preliminary data.</text>
</comment>
<dbReference type="PROSITE" id="PS51112">
    <property type="entry name" value="AMMECR1"/>
    <property type="match status" value="1"/>
</dbReference>
<evidence type="ECO:0000256" key="1">
    <source>
        <dbReference type="HAMAP-Rule" id="MF_00645"/>
    </source>
</evidence>
<evidence type="ECO:0000313" key="4">
    <source>
        <dbReference type="Proteomes" id="UP000070565"/>
    </source>
</evidence>
<dbReference type="AlphaFoldDB" id="A0A133VAX5"/>
<name>A0A133VAX5_9EURY</name>
<dbReference type="InterPro" id="IPR002733">
    <property type="entry name" value="AMMECR1_domain"/>
</dbReference>
<dbReference type="NCBIfam" id="TIGR04335">
    <property type="entry name" value="AmmeMemoSam_A"/>
    <property type="match status" value="1"/>
</dbReference>
<sequence length="198" mass="22267">MLKLEEGEFLVKLARRSIETYLEEGRKPETPEVSDKLKQPRGVFVTLNKNKRLRGCIGRPLPNQPLVEGLIDAAISSATEDPRFPKVERKELEETKIEVSVLTPPKTIEAENPKEYPKKVEVGKDGLIAGKGIRKGLLLPQVPIEQNWDAEEFLSNTCLKAGLTPDAWLGEETKIQKFQAQIFTEKEPGGTVEERSFM</sequence>
<dbReference type="PANTHER" id="PTHR13016:SF0">
    <property type="entry name" value="AMME SYNDROME CANDIDATE GENE 1 PROTEIN"/>
    <property type="match status" value="1"/>
</dbReference>
<dbReference type="NCBIfam" id="NF002000">
    <property type="entry name" value="PRK00801.1"/>
    <property type="match status" value="1"/>
</dbReference>
<dbReference type="EMBL" id="LHXZ01000009">
    <property type="protein sequence ID" value="KXB03564.1"/>
    <property type="molecule type" value="Genomic_DNA"/>
</dbReference>
<dbReference type="SUPFAM" id="SSF143447">
    <property type="entry name" value="AMMECR1-like"/>
    <property type="match status" value="1"/>
</dbReference>
<dbReference type="Proteomes" id="UP000070565">
    <property type="component" value="Unassembled WGS sequence"/>
</dbReference>
<reference evidence="3 4" key="1">
    <citation type="journal article" date="2016" name="Sci. Rep.">
        <title>Metabolic traits of an uncultured archaeal lineage -MSBL1- from brine pools of the Red Sea.</title>
        <authorList>
            <person name="Mwirichia R."/>
            <person name="Alam I."/>
            <person name="Rashid M."/>
            <person name="Vinu M."/>
            <person name="Ba-Alawi W."/>
            <person name="Anthony Kamau A."/>
            <person name="Kamanda Ngugi D."/>
            <person name="Goker M."/>
            <person name="Klenk H.P."/>
            <person name="Bajic V."/>
            <person name="Stingl U."/>
        </authorList>
    </citation>
    <scope>NUCLEOTIDE SEQUENCE [LARGE SCALE GENOMIC DNA]</scope>
    <source>
        <strain evidence="3">SCGC-AAA261F19</strain>
    </source>
</reference>
<dbReference type="Pfam" id="PF01871">
    <property type="entry name" value="AMMECR1"/>
    <property type="match status" value="1"/>
</dbReference>
<dbReference type="HAMAP" id="MF_00645">
    <property type="entry name" value="AMMECR1"/>
    <property type="match status" value="1"/>
</dbReference>
<feature type="domain" description="AMMECR1" evidence="2">
    <location>
        <begin position="5"/>
        <end position="194"/>
    </location>
</feature>
<dbReference type="Gene3D" id="3.30.1490.150">
    <property type="entry name" value="Hypothetical protein ph0010, domain 2"/>
    <property type="match status" value="1"/>
</dbReference>
<evidence type="ECO:0000259" key="2">
    <source>
        <dbReference type="PROSITE" id="PS51112"/>
    </source>
</evidence>
<accession>A0A133VAX5</accession>
<dbReference type="Gene3D" id="3.30.700.20">
    <property type="entry name" value="Hypothetical protein ph0010, domain 1"/>
    <property type="match status" value="1"/>
</dbReference>
<dbReference type="InterPro" id="IPR023472">
    <property type="entry name" value="Uncharacterised_MJ0810"/>
</dbReference>
<gene>
    <name evidence="3" type="ORF">AKJ45_01225</name>
</gene>
<evidence type="ECO:0000313" key="3">
    <source>
        <dbReference type="EMBL" id="KXB03564.1"/>
    </source>
</evidence>
<protein>
    <recommendedName>
        <fullName evidence="1">Protein AKJ45_01225</fullName>
    </recommendedName>
</protein>
<dbReference type="PATRIC" id="fig|1698275.3.peg.852"/>